<name>A0A835GGL8_SPOEX</name>
<organism evidence="1 2">
    <name type="scientific">Spodoptera exigua</name>
    <name type="common">Beet armyworm</name>
    <name type="synonym">Noctua fulgens</name>
    <dbReference type="NCBI Taxonomy" id="7107"/>
    <lineage>
        <taxon>Eukaryota</taxon>
        <taxon>Metazoa</taxon>
        <taxon>Ecdysozoa</taxon>
        <taxon>Arthropoda</taxon>
        <taxon>Hexapoda</taxon>
        <taxon>Insecta</taxon>
        <taxon>Pterygota</taxon>
        <taxon>Neoptera</taxon>
        <taxon>Endopterygota</taxon>
        <taxon>Lepidoptera</taxon>
        <taxon>Glossata</taxon>
        <taxon>Ditrysia</taxon>
        <taxon>Noctuoidea</taxon>
        <taxon>Noctuidae</taxon>
        <taxon>Amphipyrinae</taxon>
        <taxon>Spodoptera</taxon>
    </lineage>
</organism>
<dbReference type="Proteomes" id="UP000648187">
    <property type="component" value="Unassembled WGS sequence"/>
</dbReference>
<dbReference type="AlphaFoldDB" id="A0A835GGL8"/>
<sequence length="264" mass="31368">MVCNIIKDSAQHKEDRETLYETFEIPGKLGKYHKTEYIRKFELHASPRAKDRDKTERRIPEKENNYEDLLKSILDIINTTMRIACPKWEIETVTRLGKYKNKTRPVVVTTTTTSRKLEILKQKKRLENTGIYIKEDYTPAVLIKRQELQEELQRRRTSGEKVMLRYDKIVQIKSRDKQTYATKSTNCNKRFLSESPETAHKEKVPNIEERLKQIPKKNKSQNITSFLKPSQFKNGRYNVTESIQNVPKKQAKHETEWIEMPQFH</sequence>
<reference evidence="1" key="1">
    <citation type="submission" date="2020-08" db="EMBL/GenBank/DDBJ databases">
        <title>Spodoptera exigua strain:BAW_Kor-Di-RS1 Genome sequencing and assembly.</title>
        <authorList>
            <person name="Kim J."/>
            <person name="Nam H.Y."/>
            <person name="Kwon M."/>
            <person name="Choi J.H."/>
            <person name="Cho S.R."/>
            <person name="Kim G.-H."/>
        </authorList>
    </citation>
    <scope>NUCLEOTIDE SEQUENCE</scope>
    <source>
        <strain evidence="1">BAW_Kor-Di-RS1</strain>
        <tissue evidence="1">Whole-body</tissue>
    </source>
</reference>
<gene>
    <name evidence="1" type="ORF">HW555_007181</name>
</gene>
<keyword evidence="2" id="KW-1185">Reference proteome</keyword>
<evidence type="ECO:0000313" key="1">
    <source>
        <dbReference type="EMBL" id="KAF9415091.1"/>
    </source>
</evidence>
<accession>A0A835GGL8</accession>
<proteinExistence type="predicted"/>
<comment type="caution">
    <text evidence="1">The sequence shown here is derived from an EMBL/GenBank/DDBJ whole genome shotgun (WGS) entry which is preliminary data.</text>
</comment>
<dbReference type="EMBL" id="JACKWZ010000118">
    <property type="protein sequence ID" value="KAF9415091.1"/>
    <property type="molecule type" value="Genomic_DNA"/>
</dbReference>
<evidence type="ECO:0008006" key="3">
    <source>
        <dbReference type="Google" id="ProtNLM"/>
    </source>
</evidence>
<protein>
    <recommendedName>
        <fullName evidence="3">Endonuclease-reverse transcriptase</fullName>
    </recommendedName>
</protein>
<evidence type="ECO:0000313" key="2">
    <source>
        <dbReference type="Proteomes" id="UP000648187"/>
    </source>
</evidence>